<dbReference type="NCBIfam" id="TIGR01951">
    <property type="entry name" value="nusB"/>
    <property type="match status" value="1"/>
</dbReference>
<keyword evidence="3 6" id="KW-0694">RNA-binding</keyword>
<evidence type="ECO:0000256" key="1">
    <source>
        <dbReference type="ARBA" id="ARBA00005952"/>
    </source>
</evidence>
<dbReference type="InterPro" id="IPR011605">
    <property type="entry name" value="NusB_fam"/>
</dbReference>
<keyword evidence="4 6" id="KW-0805">Transcription regulation</keyword>
<reference evidence="8 9" key="1">
    <citation type="journal article" date="2021" name="Int. J. Syst. Evol. Microbiol.">
        <title>Streptococcus vicugnae sp. nov., isolated from faeces of alpacas (Vicugna pacos) and cattle (Bos taurus), Streptococcus zalophi sp. nov., and Streptococcus pacificus sp. nov., isolated from respiratory tract of California sea lions (Zalophus californianus).</title>
        <authorList>
            <person name="Volokhov D.V."/>
            <person name="Zagorodnyaya T.A."/>
            <person name="Shen Z."/>
            <person name="Blom J."/>
            <person name="Furtak V.A."/>
            <person name="Eisenberg T."/>
            <person name="Fan P."/>
            <person name="Jeong K.C."/>
            <person name="Gao Y."/>
            <person name="Zhang S."/>
            <person name="Amselle M."/>
        </authorList>
    </citation>
    <scope>NUCLEOTIDE SEQUENCE [LARGE SCALE GENOMIC DNA]</scope>
    <source>
        <strain evidence="9">CSL7508-lung</strain>
    </source>
</reference>
<gene>
    <name evidence="6 8" type="primary">nusB</name>
    <name evidence="8" type="ORF">JHK64_05920</name>
</gene>
<dbReference type="AlphaFoldDB" id="A0A934PAP9"/>
<comment type="function">
    <text evidence="6">Involved in transcription antitermination. Required for transcription of ribosomal RNA (rRNA) genes. Binds specifically to the boxA antiterminator sequence of the ribosomal RNA (rrn) operons.</text>
</comment>
<dbReference type="InterPro" id="IPR035926">
    <property type="entry name" value="NusB-like_sf"/>
</dbReference>
<proteinExistence type="inferred from homology"/>
<dbReference type="Gene3D" id="1.10.940.10">
    <property type="entry name" value="NusB-like"/>
    <property type="match status" value="1"/>
</dbReference>
<comment type="caution">
    <text evidence="8">The sequence shown here is derived from an EMBL/GenBank/DDBJ whole genome shotgun (WGS) entry which is preliminary data.</text>
</comment>
<dbReference type="PANTHER" id="PTHR11078">
    <property type="entry name" value="N UTILIZATION SUBSTANCE PROTEIN B-RELATED"/>
    <property type="match status" value="1"/>
</dbReference>
<dbReference type="GO" id="GO:0031564">
    <property type="term" value="P:transcription antitermination"/>
    <property type="evidence" value="ECO:0007669"/>
    <property type="project" value="UniProtKB-KW"/>
</dbReference>
<comment type="similarity">
    <text evidence="1 6">Belongs to the NusB family.</text>
</comment>
<dbReference type="GO" id="GO:0003723">
    <property type="term" value="F:RNA binding"/>
    <property type="evidence" value="ECO:0007669"/>
    <property type="project" value="UniProtKB-UniRule"/>
</dbReference>
<keyword evidence="5 6" id="KW-0804">Transcription</keyword>
<evidence type="ECO:0000256" key="2">
    <source>
        <dbReference type="ARBA" id="ARBA00022814"/>
    </source>
</evidence>
<protein>
    <recommendedName>
        <fullName evidence="6">Transcription antitermination protein NusB</fullName>
    </recommendedName>
    <alternativeName>
        <fullName evidence="6">Antitermination factor NusB</fullName>
    </alternativeName>
</protein>
<dbReference type="GO" id="GO:0005829">
    <property type="term" value="C:cytosol"/>
    <property type="evidence" value="ECO:0007669"/>
    <property type="project" value="TreeGrafter"/>
</dbReference>
<evidence type="ECO:0000256" key="4">
    <source>
        <dbReference type="ARBA" id="ARBA00023015"/>
    </source>
</evidence>
<organism evidence="8 9">
    <name type="scientific">Streptococcus zalophi</name>
    <dbReference type="NCBI Taxonomy" id="640031"/>
    <lineage>
        <taxon>Bacteria</taxon>
        <taxon>Bacillati</taxon>
        <taxon>Bacillota</taxon>
        <taxon>Bacilli</taxon>
        <taxon>Lactobacillales</taxon>
        <taxon>Streptococcaceae</taxon>
        <taxon>Streptococcus</taxon>
    </lineage>
</organism>
<dbReference type="InterPro" id="IPR006027">
    <property type="entry name" value="NusB_RsmB_TIM44"/>
</dbReference>
<dbReference type="PANTHER" id="PTHR11078:SF3">
    <property type="entry name" value="ANTITERMINATION NUSB DOMAIN-CONTAINING PROTEIN"/>
    <property type="match status" value="1"/>
</dbReference>
<keyword evidence="2 6" id="KW-0889">Transcription antitermination</keyword>
<dbReference type="SUPFAM" id="SSF48013">
    <property type="entry name" value="NusB-like"/>
    <property type="match status" value="1"/>
</dbReference>
<evidence type="ECO:0000256" key="5">
    <source>
        <dbReference type="ARBA" id="ARBA00023163"/>
    </source>
</evidence>
<evidence type="ECO:0000259" key="7">
    <source>
        <dbReference type="Pfam" id="PF01029"/>
    </source>
</evidence>
<dbReference type="Proteomes" id="UP000644875">
    <property type="component" value="Unassembled WGS sequence"/>
</dbReference>
<keyword evidence="9" id="KW-1185">Reference proteome</keyword>
<evidence type="ECO:0000256" key="6">
    <source>
        <dbReference type="HAMAP-Rule" id="MF_00073"/>
    </source>
</evidence>
<dbReference type="Pfam" id="PF01029">
    <property type="entry name" value="NusB"/>
    <property type="match status" value="1"/>
</dbReference>
<dbReference type="GO" id="GO:0006353">
    <property type="term" value="P:DNA-templated transcription termination"/>
    <property type="evidence" value="ECO:0007669"/>
    <property type="project" value="UniProtKB-UniRule"/>
</dbReference>
<dbReference type="HAMAP" id="MF_00073">
    <property type="entry name" value="NusB"/>
    <property type="match status" value="1"/>
</dbReference>
<dbReference type="RefSeq" id="WP_199568083.1">
    <property type="nucleotide sequence ID" value="NZ_JAENBP010000007.1"/>
</dbReference>
<evidence type="ECO:0000256" key="3">
    <source>
        <dbReference type="ARBA" id="ARBA00022884"/>
    </source>
</evidence>
<dbReference type="EMBL" id="JAENBP010000007">
    <property type="protein sequence ID" value="MBJ8350167.1"/>
    <property type="molecule type" value="Genomic_DNA"/>
</dbReference>
<dbReference type="NCBIfam" id="NF001223">
    <property type="entry name" value="PRK00202.1-1"/>
    <property type="match status" value="1"/>
</dbReference>
<accession>A0A934PAP9</accession>
<name>A0A934PAP9_9STRE</name>
<feature type="domain" description="NusB/RsmB/TIM44" evidence="7">
    <location>
        <begin position="12"/>
        <end position="140"/>
    </location>
</feature>
<evidence type="ECO:0000313" key="9">
    <source>
        <dbReference type="Proteomes" id="UP000644875"/>
    </source>
</evidence>
<evidence type="ECO:0000313" key="8">
    <source>
        <dbReference type="EMBL" id="MBJ8350167.1"/>
    </source>
</evidence>
<sequence>MTNSIKDSRRDLRERAFQALFSLEYGDNIEDAISFIYTYDQENSETDDQQVIPDYLIALVKGVVDTQSQLDQLIEEKLKAGWSLLRLTKTDKIILRLGLYEIRFYEDTPDRVAINEAIELAKKYSDVTSSKFINGLLSQFITDKK</sequence>